<name>A0A919GHH1_9ACTN</name>
<dbReference type="Pfam" id="PF02148">
    <property type="entry name" value="zf-UBP"/>
    <property type="match status" value="1"/>
</dbReference>
<dbReference type="InterPro" id="IPR013083">
    <property type="entry name" value="Znf_RING/FYVE/PHD"/>
</dbReference>
<dbReference type="SUPFAM" id="SSF57850">
    <property type="entry name" value="RING/U-box"/>
    <property type="match status" value="1"/>
</dbReference>
<dbReference type="Gene3D" id="3.30.40.10">
    <property type="entry name" value="Zinc/RING finger domain, C3HC4 (zinc finger)"/>
    <property type="match status" value="1"/>
</dbReference>
<evidence type="ECO:0000313" key="2">
    <source>
        <dbReference type="EMBL" id="GHH84847.1"/>
    </source>
</evidence>
<dbReference type="InterPro" id="IPR001607">
    <property type="entry name" value="Znf_UBP"/>
</dbReference>
<sequence length="87" mass="9687">MTLQPDPHLAMVRPVTPNTPQGCEECLAQGTGWVHLRMCLTCGHVGCCDSSQGRHARRHAAASEHPIVQSYEPGEDWRWCFVDEAMV</sequence>
<evidence type="ECO:0000313" key="3">
    <source>
        <dbReference type="Proteomes" id="UP000603708"/>
    </source>
</evidence>
<dbReference type="EMBL" id="BNCD01000016">
    <property type="protein sequence ID" value="GHH84847.1"/>
    <property type="molecule type" value="Genomic_DNA"/>
</dbReference>
<dbReference type="Proteomes" id="UP000603708">
    <property type="component" value="Unassembled WGS sequence"/>
</dbReference>
<accession>A0A919GHH1</accession>
<proteinExistence type="predicted"/>
<evidence type="ECO:0000259" key="1">
    <source>
        <dbReference type="PROSITE" id="PS50271"/>
    </source>
</evidence>
<comment type="caution">
    <text evidence="2">The sequence shown here is derived from an EMBL/GenBank/DDBJ whole genome shotgun (WGS) entry which is preliminary data.</text>
</comment>
<dbReference type="PROSITE" id="PS50271">
    <property type="entry name" value="ZF_UBP"/>
    <property type="match status" value="1"/>
</dbReference>
<organism evidence="2 3">
    <name type="scientific">Streptomyces sulfonofaciens</name>
    <dbReference type="NCBI Taxonomy" id="68272"/>
    <lineage>
        <taxon>Bacteria</taxon>
        <taxon>Bacillati</taxon>
        <taxon>Actinomycetota</taxon>
        <taxon>Actinomycetes</taxon>
        <taxon>Kitasatosporales</taxon>
        <taxon>Streptomycetaceae</taxon>
        <taxon>Streptomyces</taxon>
    </lineage>
</organism>
<reference evidence="2" key="2">
    <citation type="submission" date="2020-09" db="EMBL/GenBank/DDBJ databases">
        <authorList>
            <person name="Sun Q."/>
            <person name="Ohkuma M."/>
        </authorList>
    </citation>
    <scope>NUCLEOTIDE SEQUENCE</scope>
    <source>
        <strain evidence="2">JCM 5069</strain>
    </source>
</reference>
<keyword evidence="3" id="KW-1185">Reference proteome</keyword>
<gene>
    <name evidence="2" type="ORF">GCM10018793_50600</name>
</gene>
<dbReference type="RefSeq" id="WP_189935839.1">
    <property type="nucleotide sequence ID" value="NZ_BNCD01000016.1"/>
</dbReference>
<dbReference type="AlphaFoldDB" id="A0A919GHH1"/>
<feature type="domain" description="UBP-type" evidence="1">
    <location>
        <begin position="4"/>
        <end position="87"/>
    </location>
</feature>
<protein>
    <recommendedName>
        <fullName evidence="1">UBP-type domain-containing protein</fullName>
    </recommendedName>
</protein>
<reference evidence="2" key="1">
    <citation type="journal article" date="2014" name="Int. J. Syst. Evol. Microbiol.">
        <title>Complete genome sequence of Corynebacterium casei LMG S-19264T (=DSM 44701T), isolated from a smear-ripened cheese.</title>
        <authorList>
            <consortium name="US DOE Joint Genome Institute (JGI-PGF)"/>
            <person name="Walter F."/>
            <person name="Albersmeier A."/>
            <person name="Kalinowski J."/>
            <person name="Ruckert C."/>
        </authorList>
    </citation>
    <scope>NUCLEOTIDE SEQUENCE</scope>
    <source>
        <strain evidence="2">JCM 5069</strain>
    </source>
</reference>
<dbReference type="GO" id="GO:0008270">
    <property type="term" value="F:zinc ion binding"/>
    <property type="evidence" value="ECO:0007669"/>
    <property type="project" value="InterPro"/>
</dbReference>